<evidence type="ECO:0000256" key="1">
    <source>
        <dbReference type="SAM" id="MobiDB-lite"/>
    </source>
</evidence>
<feature type="region of interest" description="Disordered" evidence="1">
    <location>
        <begin position="1"/>
        <end position="39"/>
    </location>
</feature>
<proteinExistence type="predicted"/>
<dbReference type="HOGENOM" id="CLU_3306048_0_0_4"/>
<evidence type="ECO:0000313" key="2">
    <source>
        <dbReference type="EMBL" id="ABN94855.1"/>
    </source>
</evidence>
<gene>
    <name evidence="2" type="ordered locus">BURPS1106A_A2114</name>
</gene>
<dbReference type="EMBL" id="CP000573">
    <property type="protein sequence ID" value="ABN94855.1"/>
    <property type="molecule type" value="Genomic_DNA"/>
</dbReference>
<accession>A3P737</accession>
<reference evidence="3" key="1">
    <citation type="submission" date="2007-02" db="EMBL/GenBank/DDBJ databases">
        <authorList>
            <person name="DeShazer D."/>
            <person name="Woods D.E."/>
            <person name="Nierman W.C."/>
        </authorList>
    </citation>
    <scope>NUCLEOTIDE SEQUENCE [LARGE SCALE GENOMIC DNA]</scope>
    <source>
        <strain evidence="3">1106a</strain>
    </source>
</reference>
<dbReference type="Proteomes" id="UP000006738">
    <property type="component" value="Chromosome II"/>
</dbReference>
<organism evidence="2 3">
    <name type="scientific">Burkholderia pseudomallei (strain 1106a)</name>
    <dbReference type="NCBI Taxonomy" id="357348"/>
    <lineage>
        <taxon>Bacteria</taxon>
        <taxon>Pseudomonadati</taxon>
        <taxon>Pseudomonadota</taxon>
        <taxon>Betaproteobacteria</taxon>
        <taxon>Burkholderiales</taxon>
        <taxon>Burkholderiaceae</taxon>
        <taxon>Burkholderia</taxon>
        <taxon>pseudomallei group</taxon>
    </lineage>
</organism>
<protein>
    <submittedName>
        <fullName evidence="2">Uncharacterized protein</fullName>
    </submittedName>
</protein>
<sequence length="39" mass="4263">MTTAAAAHCAKPVRSRPGAIRRSGSGARDRCRRQTAWHD</sequence>
<dbReference type="AlphaFoldDB" id="A3P737"/>
<feature type="compositionally biased region" description="Basic residues" evidence="1">
    <location>
        <begin position="30"/>
        <end position="39"/>
    </location>
</feature>
<evidence type="ECO:0000313" key="3">
    <source>
        <dbReference type="Proteomes" id="UP000006738"/>
    </source>
</evidence>
<name>A3P737_BURP0</name>
<dbReference type="KEGG" id="bpl:BURPS1106A_A2114"/>